<dbReference type="UniPathway" id="UPA00031">
    <property type="reaction ID" value="UER00007"/>
</dbReference>
<dbReference type="AlphaFoldDB" id="A0A154WGC8"/>
<comment type="catalytic activity">
    <reaction evidence="1">
        <text>1-(5-phospho-beta-D-ribosyl)-ATP + H2O = 1-(5-phospho-beta-D-ribosyl)-5'-AMP + diphosphate + H(+)</text>
        <dbReference type="Rhea" id="RHEA:22828"/>
        <dbReference type="ChEBI" id="CHEBI:15377"/>
        <dbReference type="ChEBI" id="CHEBI:15378"/>
        <dbReference type="ChEBI" id="CHEBI:33019"/>
        <dbReference type="ChEBI" id="CHEBI:59457"/>
        <dbReference type="ChEBI" id="CHEBI:73183"/>
        <dbReference type="EC" id="3.6.1.31"/>
    </reaction>
</comment>
<protein>
    <recommendedName>
        <fullName evidence="4">phosphoribosyl-ATP diphosphatase</fullName>
        <ecNumber evidence="4">3.6.1.31</ecNumber>
    </recommendedName>
</protein>
<dbReference type="PANTHER" id="PTHR42945:SF1">
    <property type="entry name" value="HISTIDINE BIOSYNTHESIS BIFUNCTIONAL PROTEIN HIS7"/>
    <property type="match status" value="1"/>
</dbReference>
<evidence type="ECO:0000256" key="2">
    <source>
        <dbReference type="ARBA" id="ARBA00005204"/>
    </source>
</evidence>
<comment type="caution">
    <text evidence="10">The sequence shown here is derived from an EMBL/GenBank/DDBJ whole genome shotgun (WGS) entry which is preliminary data.</text>
</comment>
<dbReference type="GO" id="GO:0004636">
    <property type="term" value="F:phosphoribosyl-ATP diphosphatase activity"/>
    <property type="evidence" value="ECO:0007669"/>
    <property type="project" value="UniProtKB-EC"/>
</dbReference>
<evidence type="ECO:0000256" key="3">
    <source>
        <dbReference type="ARBA" id="ARBA00009392"/>
    </source>
</evidence>
<dbReference type="Gene3D" id="1.10.287.1080">
    <property type="entry name" value="MazG-like"/>
    <property type="match status" value="1"/>
</dbReference>
<evidence type="ECO:0000256" key="8">
    <source>
        <dbReference type="ARBA" id="ARBA00022840"/>
    </source>
</evidence>
<comment type="similarity">
    <text evidence="3">Belongs to the PRA-PH family.</text>
</comment>
<keyword evidence="7" id="KW-0378">Hydrolase</keyword>
<evidence type="ECO:0000313" key="10">
    <source>
        <dbReference type="EMBL" id="KZD12546.1"/>
    </source>
</evidence>
<organism evidence="10 11">
    <name type="scientific">Oceanibaculum pacificum</name>
    <dbReference type="NCBI Taxonomy" id="580166"/>
    <lineage>
        <taxon>Bacteria</taxon>
        <taxon>Pseudomonadati</taxon>
        <taxon>Pseudomonadota</taxon>
        <taxon>Alphaproteobacteria</taxon>
        <taxon>Rhodospirillales</taxon>
        <taxon>Oceanibaculaceae</taxon>
        <taxon>Oceanibaculum</taxon>
    </lineage>
</organism>
<evidence type="ECO:0000256" key="7">
    <source>
        <dbReference type="ARBA" id="ARBA00022801"/>
    </source>
</evidence>
<keyword evidence="11" id="KW-1185">Reference proteome</keyword>
<dbReference type="GO" id="GO:0005524">
    <property type="term" value="F:ATP binding"/>
    <property type="evidence" value="ECO:0007669"/>
    <property type="project" value="UniProtKB-KW"/>
</dbReference>
<dbReference type="EC" id="3.6.1.31" evidence="4"/>
<dbReference type="PANTHER" id="PTHR42945">
    <property type="entry name" value="HISTIDINE BIOSYNTHESIS BIFUNCTIONAL PROTEIN"/>
    <property type="match status" value="1"/>
</dbReference>
<keyword evidence="6" id="KW-0547">Nucleotide-binding</keyword>
<sequence length="102" mass="11107">MLLQAVKQVRANPGLSPRTAKLIAGGTPKMAQKLVEEAAEVAIEAVRGDRATTINEAADLLYNLTVLLSELDIDPSDVWAEMARRRERLGMAEKLPKVGKPE</sequence>
<dbReference type="CDD" id="cd11534">
    <property type="entry name" value="NTP-PPase_HisIE_like"/>
    <property type="match status" value="1"/>
</dbReference>
<dbReference type="SUPFAM" id="SSF101386">
    <property type="entry name" value="all-alpha NTP pyrophosphatases"/>
    <property type="match status" value="1"/>
</dbReference>
<dbReference type="STRING" id="580166.AUP43_16010"/>
<dbReference type="GO" id="GO:0000105">
    <property type="term" value="P:L-histidine biosynthetic process"/>
    <property type="evidence" value="ECO:0007669"/>
    <property type="project" value="UniProtKB-UniPathway"/>
</dbReference>
<evidence type="ECO:0000313" key="11">
    <source>
        <dbReference type="Proteomes" id="UP000076400"/>
    </source>
</evidence>
<proteinExistence type="inferred from homology"/>
<name>A0A154WGC8_9PROT</name>
<reference evidence="10 11" key="1">
    <citation type="submission" date="2015-12" db="EMBL/GenBank/DDBJ databases">
        <title>Genome sequence of Oceanibaculum pacificum MCCC 1A02656.</title>
        <authorList>
            <person name="Lu L."/>
            <person name="Lai Q."/>
            <person name="Shao Z."/>
            <person name="Qian P."/>
        </authorList>
    </citation>
    <scope>NUCLEOTIDE SEQUENCE [LARGE SCALE GENOMIC DNA]</scope>
    <source>
        <strain evidence="10 11">MCCC 1A02656</strain>
    </source>
</reference>
<keyword evidence="5" id="KW-0028">Amino-acid biosynthesis</keyword>
<dbReference type="EMBL" id="LPXN01000017">
    <property type="protein sequence ID" value="KZD12546.1"/>
    <property type="molecule type" value="Genomic_DNA"/>
</dbReference>
<dbReference type="InterPro" id="IPR008179">
    <property type="entry name" value="HisE"/>
</dbReference>
<comment type="pathway">
    <text evidence="2">Amino-acid biosynthesis; L-histidine biosynthesis; L-histidine from 5-phospho-alpha-D-ribose 1-diphosphate: step 2/9.</text>
</comment>
<evidence type="ECO:0000256" key="1">
    <source>
        <dbReference type="ARBA" id="ARBA00001460"/>
    </source>
</evidence>
<evidence type="ECO:0000256" key="9">
    <source>
        <dbReference type="ARBA" id="ARBA00023102"/>
    </source>
</evidence>
<dbReference type="Proteomes" id="UP000076400">
    <property type="component" value="Unassembled WGS sequence"/>
</dbReference>
<dbReference type="Pfam" id="PF01503">
    <property type="entry name" value="PRA-PH"/>
    <property type="match status" value="1"/>
</dbReference>
<evidence type="ECO:0000256" key="5">
    <source>
        <dbReference type="ARBA" id="ARBA00022605"/>
    </source>
</evidence>
<dbReference type="InterPro" id="IPR021130">
    <property type="entry name" value="PRib-ATP_PPHydrolase-like"/>
</dbReference>
<accession>A0A154WGC8</accession>
<keyword evidence="9" id="KW-0368">Histidine biosynthesis</keyword>
<dbReference type="NCBIfam" id="TIGR03188">
    <property type="entry name" value="histidine_hisI"/>
    <property type="match status" value="1"/>
</dbReference>
<keyword evidence="8" id="KW-0067">ATP-binding</keyword>
<gene>
    <name evidence="10" type="ORF">AUP43_16010</name>
</gene>
<evidence type="ECO:0000256" key="4">
    <source>
        <dbReference type="ARBA" id="ARBA00012414"/>
    </source>
</evidence>
<evidence type="ECO:0000256" key="6">
    <source>
        <dbReference type="ARBA" id="ARBA00022741"/>
    </source>
</evidence>